<evidence type="ECO:0000313" key="1">
    <source>
        <dbReference type="EMBL" id="NNV57661.1"/>
    </source>
</evidence>
<proteinExistence type="predicted"/>
<dbReference type="InterPro" id="IPR019226">
    <property type="entry name" value="DUF2158"/>
</dbReference>
<gene>
    <name evidence="1" type="ORF">GD597_19485</name>
</gene>
<protein>
    <submittedName>
        <fullName evidence="1">DUF2158 domain-containing protein</fullName>
    </submittedName>
</protein>
<dbReference type="Proteomes" id="UP000598971">
    <property type="component" value="Unassembled WGS sequence"/>
</dbReference>
<reference evidence="1" key="1">
    <citation type="submission" date="2019-10" db="EMBL/GenBank/DDBJ databases">
        <title>Draft genome sequence of Panacibacter sp. KCS-6.</title>
        <authorList>
            <person name="Yim K.J."/>
        </authorList>
    </citation>
    <scope>NUCLEOTIDE SEQUENCE</scope>
    <source>
        <strain evidence="1">KCS-6</strain>
    </source>
</reference>
<dbReference type="Pfam" id="PF09926">
    <property type="entry name" value="DUF2158"/>
    <property type="match status" value="1"/>
</dbReference>
<keyword evidence="2" id="KW-1185">Reference proteome</keyword>
<comment type="caution">
    <text evidence="1">The sequence shown here is derived from an EMBL/GenBank/DDBJ whole genome shotgun (WGS) entry which is preliminary data.</text>
</comment>
<dbReference type="EMBL" id="WHPF01000017">
    <property type="protein sequence ID" value="NNV57661.1"/>
    <property type="molecule type" value="Genomic_DNA"/>
</dbReference>
<dbReference type="AlphaFoldDB" id="A0A8J8FKP5"/>
<sequence>MANKFKTGDVITLKTGSHTMTVKGNAFKRSAGINESIPDRYECVWYDGKKQQTAVFQEDLLKLAQ</sequence>
<evidence type="ECO:0000313" key="2">
    <source>
        <dbReference type="Proteomes" id="UP000598971"/>
    </source>
</evidence>
<organism evidence="1 2">
    <name type="scientific">Limnovirga soli</name>
    <dbReference type="NCBI Taxonomy" id="2656915"/>
    <lineage>
        <taxon>Bacteria</taxon>
        <taxon>Pseudomonadati</taxon>
        <taxon>Bacteroidota</taxon>
        <taxon>Chitinophagia</taxon>
        <taxon>Chitinophagales</taxon>
        <taxon>Chitinophagaceae</taxon>
        <taxon>Limnovirga</taxon>
    </lineage>
</organism>
<accession>A0A8J8FKP5</accession>
<name>A0A8J8FKP5_9BACT</name>
<dbReference type="RefSeq" id="WP_171609611.1">
    <property type="nucleotide sequence ID" value="NZ_WHPF01000017.1"/>
</dbReference>